<dbReference type="PROSITE" id="PS01229">
    <property type="entry name" value="COF_2"/>
    <property type="match status" value="1"/>
</dbReference>
<dbReference type="SFLD" id="SFLDG01140">
    <property type="entry name" value="C2.B:_Phosphomannomutase_and_P"/>
    <property type="match status" value="1"/>
</dbReference>
<proteinExistence type="predicted"/>
<dbReference type="Pfam" id="PF08282">
    <property type="entry name" value="Hydrolase_3"/>
    <property type="match status" value="1"/>
</dbReference>
<keyword evidence="1" id="KW-0378">Hydrolase</keyword>
<dbReference type="AlphaFoldDB" id="A0A841YBW5"/>
<dbReference type="CDD" id="cd07518">
    <property type="entry name" value="HAD_YbiV-Like"/>
    <property type="match status" value="1"/>
</dbReference>
<gene>
    <name evidence="1" type="ORF">HB844_02645</name>
</gene>
<dbReference type="GO" id="GO:0000287">
    <property type="term" value="F:magnesium ion binding"/>
    <property type="evidence" value="ECO:0007669"/>
    <property type="project" value="TreeGrafter"/>
</dbReference>
<dbReference type="Gene3D" id="3.30.1240.10">
    <property type="match status" value="1"/>
</dbReference>
<dbReference type="GO" id="GO:0016791">
    <property type="term" value="F:phosphatase activity"/>
    <property type="evidence" value="ECO:0007669"/>
    <property type="project" value="TreeGrafter"/>
</dbReference>
<dbReference type="RefSeq" id="WP_185338579.1">
    <property type="nucleotide sequence ID" value="NZ_JAARPY010000002.1"/>
</dbReference>
<dbReference type="NCBIfam" id="TIGR01484">
    <property type="entry name" value="HAD-SF-IIB"/>
    <property type="match status" value="1"/>
</dbReference>
<dbReference type="InterPro" id="IPR023214">
    <property type="entry name" value="HAD_sf"/>
</dbReference>
<dbReference type="NCBIfam" id="TIGR00099">
    <property type="entry name" value="Cof-subfamily"/>
    <property type="match status" value="1"/>
</dbReference>
<dbReference type="SFLD" id="SFLDS00003">
    <property type="entry name" value="Haloacid_Dehalogenase"/>
    <property type="match status" value="1"/>
</dbReference>
<dbReference type="InterPro" id="IPR000150">
    <property type="entry name" value="Cof"/>
</dbReference>
<reference evidence="1 2" key="1">
    <citation type="submission" date="2020-03" db="EMBL/GenBank/DDBJ databases">
        <title>Soil Listeria distribution.</title>
        <authorList>
            <person name="Liao J."/>
            <person name="Wiedmann M."/>
        </authorList>
    </citation>
    <scope>NUCLEOTIDE SEQUENCE [LARGE SCALE GENOMIC DNA]</scope>
    <source>
        <strain evidence="1 2">FSL L7-1645</strain>
    </source>
</reference>
<dbReference type="SFLD" id="SFLDG01144">
    <property type="entry name" value="C2.B.4:_PGP_Like"/>
    <property type="match status" value="1"/>
</dbReference>
<organism evidence="1 2">
    <name type="scientific">Listeria fleischmannii</name>
    <dbReference type="NCBI Taxonomy" id="1069827"/>
    <lineage>
        <taxon>Bacteria</taxon>
        <taxon>Bacillati</taxon>
        <taxon>Bacillota</taxon>
        <taxon>Bacilli</taxon>
        <taxon>Bacillales</taxon>
        <taxon>Listeriaceae</taxon>
        <taxon>Listeria</taxon>
    </lineage>
</organism>
<dbReference type="EMBL" id="JAARPY010000002">
    <property type="protein sequence ID" value="MBC1397763.1"/>
    <property type="molecule type" value="Genomic_DNA"/>
</dbReference>
<dbReference type="Proteomes" id="UP000571128">
    <property type="component" value="Unassembled WGS sequence"/>
</dbReference>
<dbReference type="InterPro" id="IPR036412">
    <property type="entry name" value="HAD-like_sf"/>
</dbReference>
<dbReference type="PANTHER" id="PTHR10000:SF53">
    <property type="entry name" value="5-AMINO-6-(5-PHOSPHO-D-RIBITYLAMINO)URACIL PHOSPHATASE YBJI-RELATED"/>
    <property type="match status" value="1"/>
</dbReference>
<sequence length="262" mass="29347">MIKLVAVDMDGTFLDDQKKYDKKRFLGIFERMRESGAEFVVASGNQYVQLAPFFEEIKEEITFVSDNGAYVCKGNEDIFAGVFEKEDFVEITNILRENTDFETVVCGKKGAYVLRTVSDEFCDSIAMYCPVLIKVEDFAEIDDMIFKFALSCKEEETYRLLDELSGAISHMATPVSSGHGSIDLIKPGNHKGHAIKLLMEKWGIQADEVMTFGDGGNDLEMLKLAGFGFAMENAPDYVKKAARFVAKSNNESGVLVELEKHF</sequence>
<dbReference type="SUPFAM" id="SSF56784">
    <property type="entry name" value="HAD-like"/>
    <property type="match status" value="1"/>
</dbReference>
<protein>
    <submittedName>
        <fullName evidence="1">HAD family hydrolase</fullName>
    </submittedName>
</protein>
<dbReference type="InterPro" id="IPR006379">
    <property type="entry name" value="HAD-SF_hydro_IIB"/>
</dbReference>
<evidence type="ECO:0000313" key="2">
    <source>
        <dbReference type="Proteomes" id="UP000571128"/>
    </source>
</evidence>
<dbReference type="PANTHER" id="PTHR10000">
    <property type="entry name" value="PHOSPHOSERINE PHOSPHATASE"/>
    <property type="match status" value="1"/>
</dbReference>
<dbReference type="GO" id="GO:0005829">
    <property type="term" value="C:cytosol"/>
    <property type="evidence" value="ECO:0007669"/>
    <property type="project" value="TreeGrafter"/>
</dbReference>
<accession>A0A841YBW5</accession>
<evidence type="ECO:0000313" key="1">
    <source>
        <dbReference type="EMBL" id="MBC1397763.1"/>
    </source>
</evidence>
<name>A0A841YBW5_9LIST</name>
<dbReference type="Gene3D" id="3.40.50.1000">
    <property type="entry name" value="HAD superfamily/HAD-like"/>
    <property type="match status" value="1"/>
</dbReference>
<comment type="caution">
    <text evidence="1">The sequence shown here is derived from an EMBL/GenBank/DDBJ whole genome shotgun (WGS) entry which is preliminary data.</text>
</comment>